<organism evidence="2 3">
    <name type="scientific">Sinorhizobium chiapasense</name>
    <dbReference type="NCBI Taxonomy" id="501572"/>
    <lineage>
        <taxon>Bacteria</taxon>
        <taxon>Pseudomonadati</taxon>
        <taxon>Pseudomonadota</taxon>
        <taxon>Alphaproteobacteria</taxon>
        <taxon>Hyphomicrobiales</taxon>
        <taxon>Rhizobiaceae</taxon>
        <taxon>Sinorhizobium/Ensifer group</taxon>
        <taxon>Sinorhizobium</taxon>
    </lineage>
</organism>
<dbReference type="InterPro" id="IPR021497">
    <property type="entry name" value="GTA_holin_3TM"/>
</dbReference>
<dbReference type="RefSeq" id="WP_331373760.1">
    <property type="nucleotide sequence ID" value="NZ_CP133148.1"/>
</dbReference>
<evidence type="ECO:0000313" key="2">
    <source>
        <dbReference type="EMBL" id="WVT04599.1"/>
    </source>
</evidence>
<feature type="transmembrane region" description="Helical" evidence="1">
    <location>
        <begin position="140"/>
        <end position="162"/>
    </location>
</feature>
<keyword evidence="3" id="KW-1185">Reference proteome</keyword>
<protein>
    <submittedName>
        <fullName evidence="2">3TM-type holin</fullName>
    </submittedName>
</protein>
<keyword evidence="1" id="KW-0812">Transmembrane</keyword>
<sequence>MSVIVTSIILAAAKVGAPIVKGILEKHVGGAAGEVGGAVIDAIAESAGVAPEALPSVPAKELEAAVADVETRAPEIIQAYTASQRETNRLYLAEMDKQSNFGWMWRPAGMWLMLVCVAWYVMIVPLLNALLAALGAHTTITLIVDFASFVTIFMTYCGLYMGGNTILRSVKK</sequence>
<name>A0ABZ2BGK7_9HYPH</name>
<dbReference type="EMBL" id="CP133148">
    <property type="protein sequence ID" value="WVT04599.1"/>
    <property type="molecule type" value="Genomic_DNA"/>
</dbReference>
<accession>A0ABZ2BGK7</accession>
<evidence type="ECO:0000256" key="1">
    <source>
        <dbReference type="SAM" id="Phobius"/>
    </source>
</evidence>
<reference evidence="2" key="1">
    <citation type="submission" date="2023-08" db="EMBL/GenBank/DDBJ databases">
        <title>Complete genome sequence of Sinorhizobium chiapanecum ITTG S70 isolated from Acaciella angustissima nodules in Chiapas-Mexico.</title>
        <authorList>
            <person name="Rincon-Rosales R."/>
            <person name="Rogel M.A."/>
            <person name="Rincon-Medina C.I."/>
            <person name="Guerrero G."/>
            <person name="Manzano-Gomez L.A."/>
            <person name="Lopez-Lopez A."/>
            <person name="Rincon Molina F.A."/>
            <person name="Martinez-Romero E."/>
        </authorList>
    </citation>
    <scope>NUCLEOTIDE SEQUENCE</scope>
    <source>
        <strain evidence="2">ITTG S70</strain>
    </source>
</reference>
<keyword evidence="1" id="KW-1133">Transmembrane helix</keyword>
<dbReference type="Pfam" id="PF11351">
    <property type="entry name" value="GTA_holin_3TM"/>
    <property type="match status" value="1"/>
</dbReference>
<gene>
    <name evidence="2" type="ORF">RB548_04095</name>
</gene>
<proteinExistence type="predicted"/>
<evidence type="ECO:0000313" key="3">
    <source>
        <dbReference type="Proteomes" id="UP001432360"/>
    </source>
</evidence>
<dbReference type="Proteomes" id="UP001432360">
    <property type="component" value="Chromosome"/>
</dbReference>
<feature type="transmembrane region" description="Helical" evidence="1">
    <location>
        <begin position="111"/>
        <end position="134"/>
    </location>
</feature>
<keyword evidence="1" id="KW-0472">Membrane</keyword>